<evidence type="ECO:0000313" key="3">
    <source>
        <dbReference type="Proteomes" id="UP000238882"/>
    </source>
</evidence>
<accession>A0A2S7WQZ8</accession>
<evidence type="ECO:0008006" key="4">
    <source>
        <dbReference type="Google" id="ProtNLM"/>
    </source>
</evidence>
<feature type="transmembrane region" description="Helical" evidence="1">
    <location>
        <begin position="96"/>
        <end position="117"/>
    </location>
</feature>
<keyword evidence="3" id="KW-1185">Reference proteome</keyword>
<dbReference type="InterPro" id="IPR025367">
    <property type="entry name" value="DUF4271"/>
</dbReference>
<reference evidence="2 3" key="1">
    <citation type="submission" date="2016-12" db="EMBL/GenBank/DDBJ databases">
        <title>Trade-off between light-utilization and light-protection in marine flavobacteria.</title>
        <authorList>
            <person name="Kumagai Y."/>
            <person name="Yoshizawa S."/>
            <person name="Kogure K."/>
            <person name="Iwasaki W."/>
        </authorList>
    </citation>
    <scope>NUCLEOTIDE SEQUENCE [LARGE SCALE GENOMIC DNA]</scope>
    <source>
        <strain evidence="2 3">NBRC 108759</strain>
    </source>
</reference>
<protein>
    <recommendedName>
        <fullName evidence="4">DUF4271 domain-containing protein</fullName>
    </recommendedName>
</protein>
<dbReference type="AlphaFoldDB" id="A0A2S7WQZ8"/>
<keyword evidence="1" id="KW-0812">Transmembrane</keyword>
<evidence type="ECO:0000256" key="1">
    <source>
        <dbReference type="SAM" id="Phobius"/>
    </source>
</evidence>
<feature type="transmembrane region" description="Helical" evidence="1">
    <location>
        <begin position="129"/>
        <end position="152"/>
    </location>
</feature>
<keyword evidence="1" id="KW-0472">Membrane</keyword>
<feature type="transmembrane region" description="Helical" evidence="1">
    <location>
        <begin position="158"/>
        <end position="177"/>
    </location>
</feature>
<comment type="caution">
    <text evidence="2">The sequence shown here is derived from an EMBL/GenBank/DDBJ whole genome shotgun (WGS) entry which is preliminary data.</text>
</comment>
<proteinExistence type="predicted"/>
<keyword evidence="1" id="KW-1133">Transmembrane helix</keyword>
<name>A0A2S7WQZ8_9FLAO</name>
<feature type="transmembrane region" description="Helical" evidence="1">
    <location>
        <begin position="65"/>
        <end position="84"/>
    </location>
</feature>
<dbReference type="EMBL" id="MSCN01000001">
    <property type="protein sequence ID" value="PQJ80037.1"/>
    <property type="molecule type" value="Genomic_DNA"/>
</dbReference>
<dbReference type="Pfam" id="PF14093">
    <property type="entry name" value="DUF4271"/>
    <property type="match status" value="1"/>
</dbReference>
<feature type="transmembrane region" description="Helical" evidence="1">
    <location>
        <begin position="13"/>
        <end position="31"/>
    </location>
</feature>
<dbReference type="Proteomes" id="UP000238882">
    <property type="component" value="Unassembled WGS sequence"/>
</dbReference>
<gene>
    <name evidence="2" type="ORF">BTO18_13020</name>
</gene>
<evidence type="ECO:0000313" key="2">
    <source>
        <dbReference type="EMBL" id="PQJ80037.1"/>
    </source>
</evidence>
<organism evidence="2 3">
    <name type="scientific">Polaribacter porphyrae</name>
    <dbReference type="NCBI Taxonomy" id="1137780"/>
    <lineage>
        <taxon>Bacteria</taxon>
        <taxon>Pseudomonadati</taxon>
        <taxon>Bacteroidota</taxon>
        <taxon>Flavobacteriia</taxon>
        <taxon>Flavobacteriales</taxon>
        <taxon>Flavobacteriaceae</taxon>
    </lineage>
</organism>
<feature type="transmembrane region" description="Helical" evidence="1">
    <location>
        <begin position="189"/>
        <end position="208"/>
    </location>
</feature>
<sequence>MQAVEKITYFNDWVTLILFALFAIIFLLKIINAKKIKRVFYGFSNWSSIEETDTIKLNSMNSFHVLIFIFSVAVFSLIGYNLMFKMNSFNSSLQGFSSSFLVIFLFLVLKIIFERVIAAVFSIQNKVAFFLVTKLESFYTLSLILYIFYIFYEYGNLSEYYLLYFTLFFLLFRFVFIVTKNKNLIFSELFYFILYICTLEIAPLLLLFKLMF</sequence>